<evidence type="ECO:0000313" key="2">
    <source>
        <dbReference type="EMBL" id="NGO79384.1"/>
    </source>
</evidence>
<organism evidence="2 3">
    <name type="scientific">Streptomyces mesophilus</name>
    <dbReference type="NCBI Taxonomy" id="1775132"/>
    <lineage>
        <taxon>Bacteria</taxon>
        <taxon>Bacillati</taxon>
        <taxon>Actinomycetota</taxon>
        <taxon>Actinomycetes</taxon>
        <taxon>Kitasatosporales</taxon>
        <taxon>Streptomycetaceae</taxon>
        <taxon>Streptomyces</taxon>
    </lineage>
</organism>
<feature type="region of interest" description="Disordered" evidence="1">
    <location>
        <begin position="1"/>
        <end position="22"/>
    </location>
</feature>
<feature type="compositionally biased region" description="Basic and acidic residues" evidence="1">
    <location>
        <begin position="1"/>
        <end position="10"/>
    </location>
</feature>
<gene>
    <name evidence="2" type="ORF">G6045_27560</name>
</gene>
<proteinExistence type="predicted"/>
<dbReference type="EMBL" id="JAAKZW010000147">
    <property type="protein sequence ID" value="NGO79384.1"/>
    <property type="molecule type" value="Genomic_DNA"/>
</dbReference>
<name>A0A6G4XRQ1_9ACTN</name>
<dbReference type="RefSeq" id="WP_165334829.1">
    <property type="nucleotide sequence ID" value="NZ_JAAKZW010000147.1"/>
</dbReference>
<evidence type="ECO:0000256" key="1">
    <source>
        <dbReference type="SAM" id="MobiDB-lite"/>
    </source>
</evidence>
<sequence length="185" mass="20368">MDWLKNETKGQELNFRSPEKPADARTLFRQQAAAWEPDTTGDTPHFIDSELCQARTKSASDTSPLTLRFGSSVAPFDTDFAKPVGDGIKRTAFEAGPDVKLVYWRERTDGSMQYYAYIKCGVPGAAANQATEVPLRGHMTDGLTKDDSHRAHLQHLLHSTKVAAEEFGCTNKPDIPTTVPASVKD</sequence>
<dbReference type="Proteomes" id="UP000481109">
    <property type="component" value="Unassembled WGS sequence"/>
</dbReference>
<comment type="caution">
    <text evidence="2">The sequence shown here is derived from an EMBL/GenBank/DDBJ whole genome shotgun (WGS) entry which is preliminary data.</text>
</comment>
<protein>
    <submittedName>
        <fullName evidence="2">Uncharacterized protein</fullName>
    </submittedName>
</protein>
<evidence type="ECO:0000313" key="3">
    <source>
        <dbReference type="Proteomes" id="UP000481109"/>
    </source>
</evidence>
<dbReference type="AlphaFoldDB" id="A0A6G4XRQ1"/>
<reference evidence="2 3" key="1">
    <citation type="submission" date="2020-02" db="EMBL/GenBank/DDBJ databases">
        <title>Whole-genome analyses of novel actinobacteria.</title>
        <authorList>
            <person name="Sahin N."/>
            <person name="Tokatli A."/>
        </authorList>
    </citation>
    <scope>NUCLEOTIDE SEQUENCE [LARGE SCALE GENOMIC DNA]</scope>
    <source>
        <strain evidence="2 3">YC504</strain>
    </source>
</reference>
<accession>A0A6G4XRQ1</accession>
<keyword evidence="3" id="KW-1185">Reference proteome</keyword>